<dbReference type="EMBL" id="CAJPWZ010003259">
    <property type="protein sequence ID" value="CAG2255192.1"/>
    <property type="molecule type" value="Genomic_DNA"/>
</dbReference>
<dbReference type="Proteomes" id="UP000683360">
    <property type="component" value="Unassembled WGS sequence"/>
</dbReference>
<dbReference type="PIRSF" id="PIRSF000459">
    <property type="entry name" value="TGM_EBP42"/>
    <property type="match status" value="1"/>
</dbReference>
<feature type="active site" evidence="2">
    <location>
        <position position="433"/>
    </location>
</feature>
<dbReference type="InterPro" id="IPR001102">
    <property type="entry name" value="Transglutaminase_N"/>
</dbReference>
<dbReference type="InterPro" id="IPR023608">
    <property type="entry name" value="Transglutaminase_animal"/>
</dbReference>
<protein>
    <submittedName>
        <fullName evidence="6">TGM1</fullName>
        <ecNumber evidence="6">2.3.2.13</ecNumber>
    </submittedName>
</protein>
<gene>
    <name evidence="6" type="ORF">MEDL_66488</name>
</gene>
<dbReference type="InterPro" id="IPR036985">
    <property type="entry name" value="Transglutaminase-like_sf"/>
</dbReference>
<dbReference type="SUPFAM" id="SSF49309">
    <property type="entry name" value="Transglutaminase, two C-terminal domains"/>
    <property type="match status" value="2"/>
</dbReference>
<keyword evidence="4" id="KW-0472">Membrane</keyword>
<dbReference type="FunFam" id="2.60.40.10:FF:000090">
    <property type="entry name" value="Protein-glutamine gamma-glutamyltransferase 2"/>
    <property type="match status" value="1"/>
</dbReference>
<evidence type="ECO:0000313" key="6">
    <source>
        <dbReference type="EMBL" id="CAG2255192.1"/>
    </source>
</evidence>
<keyword evidence="3" id="KW-0479">Metal-binding</keyword>
<accession>A0A8S3VCK6</accession>
<evidence type="ECO:0000256" key="1">
    <source>
        <dbReference type="ARBA" id="ARBA00005968"/>
    </source>
</evidence>
<dbReference type="Pfam" id="PF01841">
    <property type="entry name" value="Transglut_core"/>
    <property type="match status" value="1"/>
</dbReference>
<keyword evidence="6" id="KW-0012">Acyltransferase</keyword>
<dbReference type="InterPro" id="IPR038765">
    <property type="entry name" value="Papain-like_cys_pep_sf"/>
</dbReference>
<feature type="binding site" evidence="3">
    <location>
        <position position="562"/>
    </location>
    <ligand>
        <name>Ca(2+)</name>
        <dbReference type="ChEBI" id="CHEBI:29108"/>
    </ligand>
</feature>
<feature type="binding site" evidence="3">
    <location>
        <position position="557"/>
    </location>
    <ligand>
        <name>Ca(2+)</name>
        <dbReference type="ChEBI" id="CHEBI:29108"/>
    </ligand>
</feature>
<proteinExistence type="inferred from homology"/>
<dbReference type="InterPro" id="IPR050779">
    <property type="entry name" value="Transglutaminase"/>
</dbReference>
<organism evidence="6 7">
    <name type="scientific">Mytilus edulis</name>
    <name type="common">Blue mussel</name>
    <dbReference type="NCBI Taxonomy" id="6550"/>
    <lineage>
        <taxon>Eukaryota</taxon>
        <taxon>Metazoa</taxon>
        <taxon>Spiralia</taxon>
        <taxon>Lophotrochozoa</taxon>
        <taxon>Mollusca</taxon>
        <taxon>Bivalvia</taxon>
        <taxon>Autobranchia</taxon>
        <taxon>Pteriomorphia</taxon>
        <taxon>Mytilida</taxon>
        <taxon>Mytiloidea</taxon>
        <taxon>Mytilidae</taxon>
        <taxon>Mytilinae</taxon>
        <taxon>Mytilus</taxon>
    </lineage>
</organism>
<feature type="domain" description="Transglutaminase-like" evidence="5">
    <location>
        <begin position="366"/>
        <end position="459"/>
    </location>
</feature>
<dbReference type="Pfam" id="PF00868">
    <property type="entry name" value="Transglut_N"/>
    <property type="match status" value="1"/>
</dbReference>
<dbReference type="PANTHER" id="PTHR11590:SF40">
    <property type="entry name" value="HEMOCYTE PROTEIN-GLUTAMINE GAMMA-GLUTAMYLTRANSFERASE-LIKE PROTEIN"/>
    <property type="match status" value="1"/>
</dbReference>
<name>A0A8S3VCK6_MYTED</name>
<evidence type="ECO:0000313" key="7">
    <source>
        <dbReference type="Proteomes" id="UP000683360"/>
    </source>
</evidence>
<feature type="transmembrane region" description="Helical" evidence="4">
    <location>
        <begin position="20"/>
        <end position="41"/>
    </location>
</feature>
<keyword evidence="3" id="KW-0106">Calcium</keyword>
<feature type="active site" evidence="2">
    <location>
        <position position="456"/>
    </location>
</feature>
<keyword evidence="4" id="KW-0812">Transmembrane</keyword>
<comment type="cofactor">
    <cofactor evidence="3">
        <name>Ca(2+)</name>
        <dbReference type="ChEBI" id="CHEBI:29108"/>
    </cofactor>
    <text evidence="3">Binds 1 Ca(2+) ion per subunit.</text>
</comment>
<evidence type="ECO:0000256" key="2">
    <source>
        <dbReference type="PIRSR" id="PIRSR000459-1"/>
    </source>
</evidence>
<reference evidence="6" key="1">
    <citation type="submission" date="2021-03" db="EMBL/GenBank/DDBJ databases">
        <authorList>
            <person name="Bekaert M."/>
        </authorList>
    </citation>
    <scope>NUCLEOTIDE SEQUENCE</scope>
</reference>
<dbReference type="SUPFAM" id="SSF54001">
    <property type="entry name" value="Cysteine proteinases"/>
    <property type="match status" value="1"/>
</dbReference>
<dbReference type="InterPro" id="IPR014756">
    <property type="entry name" value="Ig_E-set"/>
</dbReference>
<dbReference type="Gene3D" id="2.60.40.10">
    <property type="entry name" value="Immunoglobulins"/>
    <property type="match status" value="3"/>
</dbReference>
<feature type="active site" evidence="2">
    <location>
        <position position="374"/>
    </location>
</feature>
<dbReference type="Pfam" id="PF00927">
    <property type="entry name" value="Transglut_C"/>
    <property type="match status" value="2"/>
</dbReference>
<evidence type="ECO:0000259" key="5">
    <source>
        <dbReference type="SMART" id="SM00460"/>
    </source>
</evidence>
<comment type="caution">
    <text evidence="6">The sequence shown here is derived from an EMBL/GenBank/DDBJ whole genome shotgun (WGS) entry which is preliminary data.</text>
</comment>
<sequence length="798" mass="90644">MDPSLKNSDHREQRAMHIIFQLATVYYIVVDQQILIFLLLVKEGNSLNIVKEENKHTHYISNLLKEEQASLFKGCKILVKFYTFHHENKEKSIIATRTVGIPTSEGRKPIIEKEEPVPPVKPDLTVENVDLNISTNSKEHHTNEYSISEEGRGLIVRRGQIFDITIELNRDYDVKKDDLKFVFLAGDNPSPTKGTRVSLILSDKDTTKEWGAWILKNEKKRLSIRINTPPTCYVGIWKLQIETVVKSDNKTIVFDMCHDQNIYILFNPWYDQVYLHEQDLLNEYILNDKGRIYVGNQKSMNGRKWNFGQFEKDILDCAMYLLDSNVSLWSTRGDPVKMARKISALANGSDEYGVLEGNWSEYFKTKRTVCFGQCWVFSGITTTLCRTLGIPARSVTNFASAHDCDGSISIDNHFDVKGDALDELDDDSVWNFHVWNDVWMARPDLPKGYGGWQAIDATPQEASEGIYQCGPAPLAAIKTGEVYLPFDTPFVFAEVNADRVFWQMQETGDLKHIGLNKHSIGKHISTNLPTGKPMGNWETFCYDRFREDVTNQYKHQEGSNEERTAVMRANQESSKKGIYHEGKPMDVQFELLEKETAPYGKDFEIILKISNNSKEIRTLSGSICTSSMYYTGVPAKRIKNLAIDNEKIAANKSKELSLKVTFDEYYSKLVDQCHMKMSCMCTILETKHTYVDQDTFRLIKPELKIKAPAAGKVGEKIKAEVSFTNPLPCALTSSELTVEGTGLTKNQVIPQSIVSSTQTFMTTVEILPTKAGLRELIVSFNSKELEMVDGSCEIKISE</sequence>
<dbReference type="FunFam" id="2.60.40.10:FF:000171">
    <property type="entry name" value="protein-glutamine gamma-glutamyltransferase 6"/>
    <property type="match status" value="1"/>
</dbReference>
<keyword evidence="6" id="KW-0808">Transferase</keyword>
<dbReference type="InterPro" id="IPR013783">
    <property type="entry name" value="Ig-like_fold"/>
</dbReference>
<dbReference type="InterPro" id="IPR036238">
    <property type="entry name" value="Transglutaminase_C_sf"/>
</dbReference>
<dbReference type="SMART" id="SM00460">
    <property type="entry name" value="TGc"/>
    <property type="match status" value="1"/>
</dbReference>
<feature type="binding site" evidence="3">
    <location>
        <position position="498"/>
    </location>
    <ligand>
        <name>Ca(2+)</name>
        <dbReference type="ChEBI" id="CHEBI:29108"/>
    </ligand>
</feature>
<keyword evidence="4" id="KW-1133">Transmembrane helix</keyword>
<dbReference type="InterPro" id="IPR008958">
    <property type="entry name" value="Transglutaminase_C"/>
</dbReference>
<keyword evidence="7" id="KW-1185">Reference proteome</keyword>
<evidence type="ECO:0000256" key="3">
    <source>
        <dbReference type="PIRSR" id="PIRSR000459-2"/>
    </source>
</evidence>
<dbReference type="InterPro" id="IPR002931">
    <property type="entry name" value="Transglutaminase-like"/>
</dbReference>
<feature type="binding site" evidence="3">
    <location>
        <position position="496"/>
    </location>
    <ligand>
        <name>Ca(2+)</name>
        <dbReference type="ChEBI" id="CHEBI:29108"/>
    </ligand>
</feature>
<evidence type="ECO:0000256" key="4">
    <source>
        <dbReference type="SAM" id="Phobius"/>
    </source>
</evidence>
<dbReference type="GO" id="GO:0046872">
    <property type="term" value="F:metal ion binding"/>
    <property type="evidence" value="ECO:0007669"/>
    <property type="project" value="UniProtKB-KW"/>
</dbReference>
<dbReference type="GO" id="GO:0003810">
    <property type="term" value="F:protein-glutamine gamma-glutamyltransferase activity"/>
    <property type="evidence" value="ECO:0007669"/>
    <property type="project" value="UniProtKB-EC"/>
</dbReference>
<dbReference type="OrthoDB" id="437511at2759"/>
<dbReference type="EC" id="2.3.2.13" evidence="6"/>
<dbReference type="SUPFAM" id="SSF81296">
    <property type="entry name" value="E set domains"/>
    <property type="match status" value="1"/>
</dbReference>
<dbReference type="PANTHER" id="PTHR11590">
    <property type="entry name" value="PROTEIN-GLUTAMINE GAMMA-GLUTAMYLTRANSFERASE"/>
    <property type="match status" value="1"/>
</dbReference>
<dbReference type="Gene3D" id="3.90.260.10">
    <property type="entry name" value="Transglutaminase-like"/>
    <property type="match status" value="1"/>
</dbReference>
<dbReference type="AlphaFoldDB" id="A0A8S3VCK6"/>
<comment type="similarity">
    <text evidence="1">Belongs to the transglutaminase superfamily. Transglutaminase family.</text>
</comment>